<dbReference type="Pfam" id="PF09820">
    <property type="entry name" value="AAA-ATPase_like"/>
    <property type="match status" value="1"/>
</dbReference>
<feature type="non-terminal residue" evidence="3">
    <location>
        <position position="262"/>
    </location>
</feature>
<evidence type="ECO:0000256" key="1">
    <source>
        <dbReference type="SAM" id="SignalP"/>
    </source>
</evidence>
<dbReference type="EMBL" id="GEDC01017117">
    <property type="protein sequence ID" value="JAS20181.1"/>
    <property type="molecule type" value="Transcribed_RNA"/>
</dbReference>
<evidence type="ECO:0000313" key="3">
    <source>
        <dbReference type="EMBL" id="JAS20181.1"/>
    </source>
</evidence>
<dbReference type="PANTHER" id="PTHR34825:SF1">
    <property type="entry name" value="AAA-ATPASE-LIKE DOMAIN-CONTAINING PROTEIN"/>
    <property type="match status" value="1"/>
</dbReference>
<organism evidence="3">
    <name type="scientific">Clastoptera arizonana</name>
    <name type="common">Arizona spittle bug</name>
    <dbReference type="NCBI Taxonomy" id="38151"/>
    <lineage>
        <taxon>Eukaryota</taxon>
        <taxon>Metazoa</taxon>
        <taxon>Ecdysozoa</taxon>
        <taxon>Arthropoda</taxon>
        <taxon>Hexapoda</taxon>
        <taxon>Insecta</taxon>
        <taxon>Pterygota</taxon>
        <taxon>Neoptera</taxon>
        <taxon>Paraneoptera</taxon>
        <taxon>Hemiptera</taxon>
        <taxon>Auchenorrhyncha</taxon>
        <taxon>Cercopoidea</taxon>
        <taxon>Clastopteridae</taxon>
        <taxon>Clastoptera</taxon>
    </lineage>
</organism>
<feature type="chain" id="PRO_5008580905" description="AAA-ATPase-like domain-containing protein" evidence="1">
    <location>
        <begin position="26"/>
        <end position="262"/>
    </location>
</feature>
<feature type="signal peptide" evidence="1">
    <location>
        <begin position="1"/>
        <end position="25"/>
    </location>
</feature>
<name>A0A1B6D3B7_9HEMI</name>
<sequence length="262" mass="30853">CMEMLMVINALILTTFIVLPNNGEKRNNRFFQLGSDFSKLVNSSTFIDKTPLIREILEEKIQKILITTPPSFGKTTNMKMLKKFLEIQVDKDGMVKKPINKSENFKLFTENNLRITTESPSIVVQNLGKFPIIFVDFKCDRDIRDYKDAVSFCKRVVHRCFKQHEYLFESEKLTEFERNLVEEWCDEDTTYDFEEIDISIGLKILSEMLCTHYDGMKSFALIDNYDSFILRANHTVKDRQEYDKIFKFFISLMSNLLKVNPH</sequence>
<feature type="domain" description="AAA-ATPase-like" evidence="2">
    <location>
        <begin position="36"/>
        <end position="253"/>
    </location>
</feature>
<accession>A0A1B6D3B7</accession>
<dbReference type="PANTHER" id="PTHR34825">
    <property type="entry name" value="CONSERVED PROTEIN, WITH A WEAK D-GALACTARATE DEHYDRATASE/ALTRONATE HYDROLASE DOMAIN"/>
    <property type="match status" value="1"/>
</dbReference>
<reference evidence="3" key="1">
    <citation type="submission" date="2015-12" db="EMBL/GenBank/DDBJ databases">
        <title>De novo transcriptome assembly of four potential Pierce s Disease insect vectors from Arizona vineyards.</title>
        <authorList>
            <person name="Tassone E.E."/>
        </authorList>
    </citation>
    <scope>NUCLEOTIDE SEQUENCE</scope>
</reference>
<evidence type="ECO:0000259" key="2">
    <source>
        <dbReference type="Pfam" id="PF09820"/>
    </source>
</evidence>
<keyword evidence="1" id="KW-0732">Signal</keyword>
<feature type="non-terminal residue" evidence="3">
    <location>
        <position position="1"/>
    </location>
</feature>
<dbReference type="AlphaFoldDB" id="A0A1B6D3B7"/>
<dbReference type="InterPro" id="IPR018631">
    <property type="entry name" value="AAA-ATPase-like_dom"/>
</dbReference>
<gene>
    <name evidence="3" type="ORF">g.2343</name>
</gene>
<protein>
    <recommendedName>
        <fullName evidence="2">AAA-ATPase-like domain-containing protein</fullName>
    </recommendedName>
</protein>
<proteinExistence type="predicted"/>